<dbReference type="InterPro" id="IPR003598">
    <property type="entry name" value="Ig_sub2"/>
</dbReference>
<comment type="caution">
    <text evidence="10">The sequence shown here is derived from an EMBL/GenBank/DDBJ whole genome shotgun (WGS) entry which is preliminary data.</text>
</comment>
<organism evidence="10 11">
    <name type="scientific">Holothuria leucospilota</name>
    <name type="common">Black long sea cucumber</name>
    <name type="synonym">Mertensiothuria leucospilota</name>
    <dbReference type="NCBI Taxonomy" id="206669"/>
    <lineage>
        <taxon>Eukaryota</taxon>
        <taxon>Metazoa</taxon>
        <taxon>Echinodermata</taxon>
        <taxon>Eleutherozoa</taxon>
        <taxon>Echinozoa</taxon>
        <taxon>Holothuroidea</taxon>
        <taxon>Aspidochirotacea</taxon>
        <taxon>Aspidochirotida</taxon>
        <taxon>Holothuriidae</taxon>
        <taxon>Holothuria</taxon>
    </lineage>
</organism>
<dbReference type="Proteomes" id="UP001152320">
    <property type="component" value="Chromosome 10"/>
</dbReference>
<feature type="domain" description="Ig-like" evidence="8">
    <location>
        <begin position="301"/>
        <end position="392"/>
    </location>
</feature>
<evidence type="ECO:0000313" key="10">
    <source>
        <dbReference type="EMBL" id="KAJ8035212.1"/>
    </source>
</evidence>
<dbReference type="SMART" id="SM00409">
    <property type="entry name" value="IG"/>
    <property type="match status" value="5"/>
</dbReference>
<feature type="domain" description="Ig-like" evidence="8">
    <location>
        <begin position="133"/>
        <end position="201"/>
    </location>
</feature>
<accession>A0A9Q1BYS2</accession>
<dbReference type="InterPro" id="IPR007110">
    <property type="entry name" value="Ig-like_dom"/>
</dbReference>
<dbReference type="CDD" id="cd00063">
    <property type="entry name" value="FN3"/>
    <property type="match status" value="2"/>
</dbReference>
<evidence type="ECO:0000256" key="5">
    <source>
        <dbReference type="SAM" id="MobiDB-lite"/>
    </source>
</evidence>
<feature type="domain" description="Fibronectin type-III" evidence="9">
    <location>
        <begin position="595"/>
        <end position="699"/>
    </location>
</feature>
<evidence type="ECO:0000256" key="7">
    <source>
        <dbReference type="SAM" id="SignalP"/>
    </source>
</evidence>
<dbReference type="InterPro" id="IPR036116">
    <property type="entry name" value="FN3_sf"/>
</dbReference>
<dbReference type="AlphaFoldDB" id="A0A9Q1BYS2"/>
<feature type="domain" description="Ig-like" evidence="8">
    <location>
        <begin position="23"/>
        <end position="109"/>
    </location>
</feature>
<feature type="region of interest" description="Disordered" evidence="5">
    <location>
        <begin position="796"/>
        <end position="818"/>
    </location>
</feature>
<dbReference type="OrthoDB" id="190835at2759"/>
<evidence type="ECO:0000259" key="9">
    <source>
        <dbReference type="PROSITE" id="PS50853"/>
    </source>
</evidence>
<feature type="domain" description="Ig-like" evidence="8">
    <location>
        <begin position="401"/>
        <end position="490"/>
    </location>
</feature>
<dbReference type="PANTHER" id="PTHR12231:SF253">
    <property type="entry name" value="DPR-INTERACTING PROTEIN ETA, ISOFORM B-RELATED"/>
    <property type="match status" value="1"/>
</dbReference>
<keyword evidence="2" id="KW-0677">Repeat</keyword>
<dbReference type="SMART" id="SM00406">
    <property type="entry name" value="IGv"/>
    <property type="match status" value="3"/>
</dbReference>
<evidence type="ECO:0000256" key="2">
    <source>
        <dbReference type="ARBA" id="ARBA00022737"/>
    </source>
</evidence>
<keyword evidence="3" id="KW-1015">Disulfide bond</keyword>
<feature type="domain" description="Ig-like" evidence="8">
    <location>
        <begin position="210"/>
        <end position="297"/>
    </location>
</feature>
<evidence type="ECO:0000313" key="11">
    <source>
        <dbReference type="Proteomes" id="UP001152320"/>
    </source>
</evidence>
<feature type="chain" id="PRO_5040155971" evidence="7">
    <location>
        <begin position="18"/>
        <end position="818"/>
    </location>
</feature>
<dbReference type="InterPro" id="IPR013098">
    <property type="entry name" value="Ig_I-set"/>
</dbReference>
<evidence type="ECO:0000256" key="1">
    <source>
        <dbReference type="ARBA" id="ARBA00022729"/>
    </source>
</evidence>
<dbReference type="PROSITE" id="PS50835">
    <property type="entry name" value="IG_LIKE"/>
    <property type="match status" value="5"/>
</dbReference>
<dbReference type="InterPro" id="IPR003961">
    <property type="entry name" value="FN3_dom"/>
</dbReference>
<protein>
    <submittedName>
        <fullName evidence="10">Neural cell adhesion molecule 1</fullName>
    </submittedName>
</protein>
<keyword evidence="6" id="KW-0812">Transmembrane</keyword>
<name>A0A9Q1BYS2_HOLLE</name>
<dbReference type="Pfam" id="PF07679">
    <property type="entry name" value="I-set"/>
    <property type="match status" value="2"/>
</dbReference>
<dbReference type="GO" id="GO:0043005">
    <property type="term" value="C:neuron projection"/>
    <property type="evidence" value="ECO:0007669"/>
    <property type="project" value="TreeGrafter"/>
</dbReference>
<keyword evidence="6" id="KW-1133">Transmembrane helix</keyword>
<keyword evidence="11" id="KW-1185">Reference proteome</keyword>
<dbReference type="SMART" id="SM00060">
    <property type="entry name" value="FN3"/>
    <property type="match status" value="2"/>
</dbReference>
<reference evidence="10" key="1">
    <citation type="submission" date="2021-10" db="EMBL/GenBank/DDBJ databases">
        <title>Tropical sea cucumber genome reveals ecological adaptation and Cuvierian tubules defense mechanism.</title>
        <authorList>
            <person name="Chen T."/>
        </authorList>
    </citation>
    <scope>NUCLEOTIDE SEQUENCE</scope>
    <source>
        <strain evidence="10">Nanhai2018</strain>
        <tissue evidence="10">Muscle</tissue>
    </source>
</reference>
<evidence type="ECO:0000259" key="8">
    <source>
        <dbReference type="PROSITE" id="PS50835"/>
    </source>
</evidence>
<feature type="domain" description="Fibronectin type-III" evidence="9">
    <location>
        <begin position="497"/>
        <end position="592"/>
    </location>
</feature>
<evidence type="ECO:0000256" key="4">
    <source>
        <dbReference type="ARBA" id="ARBA00023319"/>
    </source>
</evidence>
<gene>
    <name evidence="10" type="ORF">HOLleu_22362</name>
</gene>
<dbReference type="FunFam" id="2.60.40.10:FF:000032">
    <property type="entry name" value="palladin isoform X1"/>
    <property type="match status" value="1"/>
</dbReference>
<keyword evidence="1 7" id="KW-0732">Signal</keyword>
<dbReference type="Pfam" id="PF00041">
    <property type="entry name" value="fn3"/>
    <property type="match status" value="2"/>
</dbReference>
<proteinExistence type="predicted"/>
<sequence>MLRILLSLALMIVTIDGQLVMEPNLNQLTKKVGDEVAIYCTNQGTTGQPEWTGPDGQVIGTINGGGSSHLFVEENTFDRETKLQIVDLEREDEGTYTCRLSGSTGQSIQIFVFEDITFTKQDEEQLQAFEEFESASIKCTVRASPSPSIEWYQGGVRIYPGGRYYIDPNVGLTISNITRDDEATYTCRAVIRSLSESKSMDIFVDVQVPPTWLFEPSDETRAVGSSVEFHCRADGDPPPDYTWKFKNNIINYDGVKYTSRNDGEYFTINNLQKSDDGSYVCEASNAADTISGAGELTVLDPPRGNEQQNETVTEGQTVRLYCTVVQGEDCKLKWFHDGREMVLGQQPTNSRIIIQESIVDTQLTLTITGVQRSDGGGYTCELENEVGISNVTHYVLVEYEPTINTTITRDQVFTWVGNPVNVTCHWEGYPTPKVIWKRGGWRLNSTDAVFYNFGNGSSSAEVTPTELDFGSYVCEASNRIDTNTHTIDLVQAFVPSEPLGVTRGEVTSTTLEILFEVPLDDGNLPITGYRVEYWVQYEETNTMMDFFNETEEIKLINLSPSQTYYFRMAAENDVGFGKWSENATAKTITYRPPRAPTIISPDVSSSPFQYELAWRAPEDNGGSPITRYVIRHALVLDPTVEEIPSYYEEQPVNSEARSHILYDLEKDKYYYIELFAVSGLGDGEPAEKIIKTAQGTLDPTVPPTSLLGVVRNVDTKIVVAVIVAAFILILILVDVCCYLVNDCGLLMCLCVQCCGKHTGTHEVDVELAADYSGFKNGAEIPAWSLDKIGGAVTTNGSDVTEKATEPTESESLMDGRTI</sequence>
<feature type="transmembrane region" description="Helical" evidence="6">
    <location>
        <begin position="717"/>
        <end position="740"/>
    </location>
</feature>
<dbReference type="PANTHER" id="PTHR12231">
    <property type="entry name" value="CTX-RELATED TYPE I TRANSMEMBRANE PROTEIN"/>
    <property type="match status" value="1"/>
</dbReference>
<feature type="signal peptide" evidence="7">
    <location>
        <begin position="1"/>
        <end position="17"/>
    </location>
</feature>
<dbReference type="InterPro" id="IPR013106">
    <property type="entry name" value="Ig_V-set"/>
</dbReference>
<keyword evidence="4" id="KW-0393">Immunoglobulin domain</keyword>
<keyword evidence="6" id="KW-0472">Membrane</keyword>
<dbReference type="SMART" id="SM00408">
    <property type="entry name" value="IGc2"/>
    <property type="match status" value="5"/>
</dbReference>
<dbReference type="CDD" id="cd00096">
    <property type="entry name" value="Ig"/>
    <property type="match status" value="1"/>
</dbReference>
<evidence type="ECO:0000256" key="6">
    <source>
        <dbReference type="SAM" id="Phobius"/>
    </source>
</evidence>
<dbReference type="InterPro" id="IPR036179">
    <property type="entry name" value="Ig-like_dom_sf"/>
</dbReference>
<dbReference type="SUPFAM" id="SSF49265">
    <property type="entry name" value="Fibronectin type III"/>
    <property type="match status" value="1"/>
</dbReference>
<dbReference type="InterPro" id="IPR013783">
    <property type="entry name" value="Ig-like_fold"/>
</dbReference>
<dbReference type="InterPro" id="IPR003599">
    <property type="entry name" value="Ig_sub"/>
</dbReference>
<dbReference type="Pfam" id="PF13927">
    <property type="entry name" value="Ig_3"/>
    <property type="match status" value="3"/>
</dbReference>
<dbReference type="EMBL" id="JAIZAY010000010">
    <property type="protein sequence ID" value="KAJ8035212.1"/>
    <property type="molecule type" value="Genomic_DNA"/>
</dbReference>
<dbReference type="InterPro" id="IPR051170">
    <property type="entry name" value="Neural/epithelial_adhesion"/>
</dbReference>
<dbReference type="PROSITE" id="PS50853">
    <property type="entry name" value="FN3"/>
    <property type="match status" value="2"/>
</dbReference>
<dbReference type="Gene3D" id="2.60.40.10">
    <property type="entry name" value="Immunoglobulins"/>
    <property type="match status" value="7"/>
</dbReference>
<evidence type="ECO:0000256" key="3">
    <source>
        <dbReference type="ARBA" id="ARBA00023157"/>
    </source>
</evidence>
<dbReference type="SUPFAM" id="SSF48726">
    <property type="entry name" value="Immunoglobulin"/>
    <property type="match status" value="5"/>
</dbReference>